<accession>A0AAV2CPK2</accession>
<organism evidence="2 3">
    <name type="scientific">Linum trigynum</name>
    <dbReference type="NCBI Taxonomy" id="586398"/>
    <lineage>
        <taxon>Eukaryota</taxon>
        <taxon>Viridiplantae</taxon>
        <taxon>Streptophyta</taxon>
        <taxon>Embryophyta</taxon>
        <taxon>Tracheophyta</taxon>
        <taxon>Spermatophyta</taxon>
        <taxon>Magnoliopsida</taxon>
        <taxon>eudicotyledons</taxon>
        <taxon>Gunneridae</taxon>
        <taxon>Pentapetalae</taxon>
        <taxon>rosids</taxon>
        <taxon>fabids</taxon>
        <taxon>Malpighiales</taxon>
        <taxon>Linaceae</taxon>
        <taxon>Linum</taxon>
    </lineage>
</organism>
<dbReference type="PANTHER" id="PTHR12286:SF5">
    <property type="entry name" value="SACCHAROPINE DEHYDROGENASE-LIKE OXIDOREDUCTASE"/>
    <property type="match status" value="1"/>
</dbReference>
<proteinExistence type="predicted"/>
<dbReference type="AlphaFoldDB" id="A0AAV2CPK2"/>
<evidence type="ECO:0000313" key="3">
    <source>
        <dbReference type="Proteomes" id="UP001497516"/>
    </source>
</evidence>
<dbReference type="GO" id="GO:0005739">
    <property type="term" value="C:mitochondrion"/>
    <property type="evidence" value="ECO:0007669"/>
    <property type="project" value="TreeGrafter"/>
</dbReference>
<dbReference type="EMBL" id="OZ034813">
    <property type="protein sequence ID" value="CAL1357695.1"/>
    <property type="molecule type" value="Genomic_DNA"/>
</dbReference>
<feature type="region of interest" description="Disordered" evidence="1">
    <location>
        <begin position="1"/>
        <end position="21"/>
    </location>
</feature>
<gene>
    <name evidence="2" type="ORF">LTRI10_LOCUS5302</name>
</gene>
<dbReference type="GO" id="GO:0005811">
    <property type="term" value="C:lipid droplet"/>
    <property type="evidence" value="ECO:0007669"/>
    <property type="project" value="TreeGrafter"/>
</dbReference>
<name>A0AAV2CPK2_9ROSI</name>
<dbReference type="GO" id="GO:0005886">
    <property type="term" value="C:plasma membrane"/>
    <property type="evidence" value="ECO:0007669"/>
    <property type="project" value="TreeGrafter"/>
</dbReference>
<dbReference type="Proteomes" id="UP001497516">
    <property type="component" value="Chromosome 1"/>
</dbReference>
<dbReference type="GO" id="GO:0009247">
    <property type="term" value="P:glycolipid biosynthetic process"/>
    <property type="evidence" value="ECO:0007669"/>
    <property type="project" value="TreeGrafter"/>
</dbReference>
<evidence type="ECO:0000256" key="1">
    <source>
        <dbReference type="SAM" id="MobiDB-lite"/>
    </source>
</evidence>
<evidence type="ECO:0000313" key="2">
    <source>
        <dbReference type="EMBL" id="CAL1357695.1"/>
    </source>
</evidence>
<sequence length="91" mass="10161">MPQPQEPALSRNLSLESDNPSPPYDLTILGASGFTGKYVCRKRSSQVPQLPGCDYLDICGEPEFMERMENSYHDQAVEKGCFSLWVRFGSG</sequence>
<dbReference type="InterPro" id="IPR051276">
    <property type="entry name" value="Saccharopine_DH-like_oxidrdct"/>
</dbReference>
<dbReference type="PANTHER" id="PTHR12286">
    <property type="entry name" value="SACCHAROPINE DEHYDROGENASE-LIKE OXIDOREDUCTASE"/>
    <property type="match status" value="1"/>
</dbReference>
<keyword evidence="3" id="KW-1185">Reference proteome</keyword>
<reference evidence="2 3" key="1">
    <citation type="submission" date="2024-04" db="EMBL/GenBank/DDBJ databases">
        <authorList>
            <person name="Fracassetti M."/>
        </authorList>
    </citation>
    <scope>NUCLEOTIDE SEQUENCE [LARGE SCALE GENOMIC DNA]</scope>
</reference>
<protein>
    <submittedName>
        <fullName evidence="2">Uncharacterized protein</fullName>
    </submittedName>
</protein>